<comment type="caution">
    <text evidence="2">The sequence shown here is derived from an EMBL/GenBank/DDBJ whole genome shotgun (WGS) entry which is preliminary data.</text>
</comment>
<evidence type="ECO:0000313" key="2">
    <source>
        <dbReference type="EMBL" id="MDD7969347.1"/>
    </source>
</evidence>
<sequence length="82" mass="9122">MSIPEAPPVLRGERVQRVHWVLGTDQLRAVCHCGAERLFDDPIELWEWLLGHPDDHRPPPGPPGPTAPLPRTPREPAVASAR</sequence>
<evidence type="ECO:0000313" key="3">
    <source>
        <dbReference type="Proteomes" id="UP001300763"/>
    </source>
</evidence>
<evidence type="ECO:0000256" key="1">
    <source>
        <dbReference type="SAM" id="MobiDB-lite"/>
    </source>
</evidence>
<organism evidence="2 3">
    <name type="scientific">Actinomycetospora lemnae</name>
    <dbReference type="NCBI Taxonomy" id="3019891"/>
    <lineage>
        <taxon>Bacteria</taxon>
        <taxon>Bacillati</taxon>
        <taxon>Actinomycetota</taxon>
        <taxon>Actinomycetes</taxon>
        <taxon>Pseudonocardiales</taxon>
        <taxon>Pseudonocardiaceae</taxon>
        <taxon>Actinomycetospora</taxon>
    </lineage>
</organism>
<dbReference type="Proteomes" id="UP001300763">
    <property type="component" value="Unassembled WGS sequence"/>
</dbReference>
<keyword evidence="3" id="KW-1185">Reference proteome</keyword>
<name>A0ABT5T552_9PSEU</name>
<reference evidence="2 3" key="1">
    <citation type="submission" date="2023-02" db="EMBL/GenBank/DDBJ databases">
        <title>Genome sequencing required for Actinomycetospora new species description.</title>
        <authorList>
            <person name="Saimee Y."/>
            <person name="Duangmal K."/>
        </authorList>
    </citation>
    <scope>NUCLEOTIDE SEQUENCE [LARGE SCALE GENOMIC DNA]</scope>
    <source>
        <strain evidence="2 3">DW7H6</strain>
    </source>
</reference>
<accession>A0ABT5T552</accession>
<proteinExistence type="predicted"/>
<dbReference type="EMBL" id="JAQZAO010000022">
    <property type="protein sequence ID" value="MDD7969347.1"/>
    <property type="molecule type" value="Genomic_DNA"/>
</dbReference>
<dbReference type="RefSeq" id="WP_274203875.1">
    <property type="nucleotide sequence ID" value="NZ_JAQZAO010000022.1"/>
</dbReference>
<gene>
    <name evidence="2" type="ORF">PGB27_28720</name>
</gene>
<protein>
    <submittedName>
        <fullName evidence="2">Uncharacterized protein</fullName>
    </submittedName>
</protein>
<feature type="region of interest" description="Disordered" evidence="1">
    <location>
        <begin position="50"/>
        <end position="82"/>
    </location>
</feature>
<feature type="compositionally biased region" description="Pro residues" evidence="1">
    <location>
        <begin position="59"/>
        <end position="71"/>
    </location>
</feature>